<organism evidence="1 2">
    <name type="scientific">Micavibrio aeruginosavorus</name>
    <dbReference type="NCBI Taxonomy" id="349221"/>
    <lineage>
        <taxon>Bacteria</taxon>
        <taxon>Pseudomonadati</taxon>
        <taxon>Bdellovibrionota</taxon>
        <taxon>Bdellovibrionia</taxon>
        <taxon>Bdellovibrionales</taxon>
        <taxon>Pseudobdellovibrionaceae</taxon>
        <taxon>Micavibrio</taxon>
    </lineage>
</organism>
<name>A0A2W5FND1_9BACT</name>
<gene>
    <name evidence="1" type="ORF">DI586_03605</name>
</gene>
<sequence length="156" mass="17819">MFTNSAAISSDSTFYLEPAPVSLKKNFLRVAGPEFCSKILQYRHDNPHRCEDISVFENYEQAECWVQNNGEAGFAIMPGFELVNLFSRKAGLGSQALKFAQENYNCINLNCHVGKLEKFYTSHGFQVTRQEENWFTTPEKKLPPVVYMSWAGYSQP</sequence>
<evidence type="ECO:0008006" key="3">
    <source>
        <dbReference type="Google" id="ProtNLM"/>
    </source>
</evidence>
<dbReference type="Proteomes" id="UP000249739">
    <property type="component" value="Unassembled WGS sequence"/>
</dbReference>
<comment type="caution">
    <text evidence="1">The sequence shown here is derived from an EMBL/GenBank/DDBJ whole genome shotgun (WGS) entry which is preliminary data.</text>
</comment>
<evidence type="ECO:0000313" key="2">
    <source>
        <dbReference type="Proteomes" id="UP000249739"/>
    </source>
</evidence>
<dbReference type="SUPFAM" id="SSF55729">
    <property type="entry name" value="Acyl-CoA N-acyltransferases (Nat)"/>
    <property type="match status" value="1"/>
</dbReference>
<accession>A0A2W5FND1</accession>
<reference evidence="1 2" key="1">
    <citation type="submission" date="2017-08" db="EMBL/GenBank/DDBJ databases">
        <title>Infants hospitalized years apart are colonized by the same room-sourced microbial strains.</title>
        <authorList>
            <person name="Brooks B."/>
            <person name="Olm M.R."/>
            <person name="Firek B.A."/>
            <person name="Baker R."/>
            <person name="Thomas B.C."/>
            <person name="Morowitz M.J."/>
            <person name="Banfield J.F."/>
        </authorList>
    </citation>
    <scope>NUCLEOTIDE SEQUENCE [LARGE SCALE GENOMIC DNA]</scope>
    <source>
        <strain evidence="1">S2_006_000_R2_64</strain>
    </source>
</reference>
<proteinExistence type="predicted"/>
<dbReference type="AlphaFoldDB" id="A0A2W5FND1"/>
<dbReference type="EMBL" id="QFOT01000024">
    <property type="protein sequence ID" value="PZP56488.1"/>
    <property type="molecule type" value="Genomic_DNA"/>
</dbReference>
<dbReference type="InterPro" id="IPR016181">
    <property type="entry name" value="Acyl_CoA_acyltransferase"/>
</dbReference>
<protein>
    <recommendedName>
        <fullName evidence="3">N-acetyltransferase domain-containing protein</fullName>
    </recommendedName>
</protein>
<evidence type="ECO:0000313" key="1">
    <source>
        <dbReference type="EMBL" id="PZP56488.1"/>
    </source>
</evidence>